<dbReference type="InterPro" id="IPR001000">
    <property type="entry name" value="GH10_dom"/>
</dbReference>
<keyword evidence="5 9" id="KW-0378">Hydrolase</keyword>
<evidence type="ECO:0000313" key="12">
    <source>
        <dbReference type="EMBL" id="KPX11027.1"/>
    </source>
</evidence>
<proteinExistence type="inferred from homology"/>
<dbReference type="PRINTS" id="PR00134">
    <property type="entry name" value="GLHYDRLASE10"/>
</dbReference>
<dbReference type="InterPro" id="IPR017853">
    <property type="entry name" value="GH"/>
</dbReference>
<keyword evidence="8 9" id="KW-0624">Polysaccharide degradation</keyword>
<evidence type="ECO:0000256" key="2">
    <source>
        <dbReference type="ARBA" id="ARBA00007495"/>
    </source>
</evidence>
<evidence type="ECO:0000256" key="1">
    <source>
        <dbReference type="ARBA" id="ARBA00000681"/>
    </source>
</evidence>
<evidence type="ECO:0000256" key="3">
    <source>
        <dbReference type="ARBA" id="ARBA00022651"/>
    </source>
</evidence>
<dbReference type="Pfam" id="PF00331">
    <property type="entry name" value="Glyco_hydro_10"/>
    <property type="match status" value="1"/>
</dbReference>
<evidence type="ECO:0000256" key="6">
    <source>
        <dbReference type="ARBA" id="ARBA00023277"/>
    </source>
</evidence>
<protein>
    <recommendedName>
        <fullName evidence="9">Beta-xylanase</fullName>
        <ecNumber evidence="9">3.2.1.8</ecNumber>
    </recommendedName>
</protein>
<gene>
    <name evidence="12" type="ORF">ALO75_04194</name>
</gene>
<keyword evidence="13" id="KW-1185">Reference proteome</keyword>
<keyword evidence="7 9" id="KW-0326">Glycosidase</keyword>
<evidence type="ECO:0000256" key="5">
    <source>
        <dbReference type="ARBA" id="ARBA00022801"/>
    </source>
</evidence>
<dbReference type="SUPFAM" id="SSF51445">
    <property type="entry name" value="(Trans)glycosidases"/>
    <property type="match status" value="1"/>
</dbReference>
<feature type="signal peptide" evidence="10">
    <location>
        <begin position="1"/>
        <end position="30"/>
    </location>
</feature>
<comment type="caution">
    <text evidence="12">The sequence shown here is derived from an EMBL/GenBank/DDBJ whole genome shotgun (WGS) entry which is preliminary data.</text>
</comment>
<evidence type="ECO:0000313" key="13">
    <source>
        <dbReference type="Proteomes" id="UP000051335"/>
    </source>
</evidence>
<dbReference type="InterPro" id="IPR044846">
    <property type="entry name" value="GH10"/>
</dbReference>
<dbReference type="GO" id="GO:0045493">
    <property type="term" value="P:xylan catabolic process"/>
    <property type="evidence" value="ECO:0007669"/>
    <property type="project" value="UniProtKB-KW"/>
</dbReference>
<dbReference type="EMBL" id="LJQC01000055">
    <property type="protein sequence ID" value="KPX11027.1"/>
    <property type="molecule type" value="Genomic_DNA"/>
</dbReference>
<evidence type="ECO:0000256" key="10">
    <source>
        <dbReference type="SAM" id="SignalP"/>
    </source>
</evidence>
<keyword evidence="4 10" id="KW-0732">Signal</keyword>
<organism evidence="12 13">
    <name type="scientific">Pseudomonas syringae pv. coryli</name>
    <dbReference type="NCBI Taxonomy" id="317659"/>
    <lineage>
        <taxon>Bacteria</taxon>
        <taxon>Pseudomonadati</taxon>
        <taxon>Pseudomonadota</taxon>
        <taxon>Gammaproteobacteria</taxon>
        <taxon>Pseudomonadales</taxon>
        <taxon>Pseudomonadaceae</taxon>
        <taxon>Pseudomonas</taxon>
    </lineage>
</organism>
<reference evidence="12 13" key="1">
    <citation type="submission" date="2015-09" db="EMBL/GenBank/DDBJ databases">
        <title>Genome announcement of multiple Pseudomonas syringae strains.</title>
        <authorList>
            <person name="Thakur S."/>
            <person name="Wang P.W."/>
            <person name="Gong Y."/>
            <person name="Weir B.S."/>
            <person name="Guttman D.S."/>
        </authorList>
    </citation>
    <scope>NUCLEOTIDE SEQUENCE [LARGE SCALE GENOMIC DNA]</scope>
    <source>
        <strain evidence="12 13">ICMP17001</strain>
    </source>
</reference>
<dbReference type="EC" id="3.2.1.8" evidence="9"/>
<evidence type="ECO:0000256" key="9">
    <source>
        <dbReference type="RuleBase" id="RU361174"/>
    </source>
</evidence>
<evidence type="ECO:0000256" key="4">
    <source>
        <dbReference type="ARBA" id="ARBA00022729"/>
    </source>
</evidence>
<dbReference type="Gene3D" id="3.20.20.80">
    <property type="entry name" value="Glycosidases"/>
    <property type="match status" value="1"/>
</dbReference>
<dbReference type="PANTHER" id="PTHR31490:SF88">
    <property type="entry name" value="BETA-XYLANASE"/>
    <property type="match status" value="1"/>
</dbReference>
<evidence type="ECO:0000256" key="7">
    <source>
        <dbReference type="ARBA" id="ARBA00023295"/>
    </source>
</evidence>
<comment type="catalytic activity">
    <reaction evidence="1 9">
        <text>Endohydrolysis of (1-&gt;4)-beta-D-xylosidic linkages in xylans.</text>
        <dbReference type="EC" id="3.2.1.8"/>
    </reaction>
</comment>
<name>A0A0P9RGX6_9PSED</name>
<evidence type="ECO:0000259" key="11">
    <source>
        <dbReference type="PROSITE" id="PS51760"/>
    </source>
</evidence>
<dbReference type="PATRIC" id="fig|317659.3.peg.859"/>
<dbReference type="PANTHER" id="PTHR31490">
    <property type="entry name" value="GLYCOSYL HYDROLASE"/>
    <property type="match status" value="1"/>
</dbReference>
<accession>A0A0P9RGX6</accession>
<sequence>MMRRASRRSFLTAFVRLLACLPFVSSRLLAAETFTALRQPAAEKGIRFGFAVDPTKLNDDAAYRQLVALQASIVVPENALKWQTVHPEPERYNFAPADAIAAFAKAHDQRMRGHTFCWHRSLPDWVHHTVTPMNAEAVLTAHISTVASHYRGLISAWDVVNEAIQLEDGQPDGLRNSFWYQMLGPRYLEIALKAAHKADPDALLCYNDYGLEKDTHYGESRRTAVLALLRGLKQRGIPIHGLGIQSHLRAGDTFGPGLSRFILAVRDMGLSIHITELDVDDSHLTGSIADRDGSVAATYKRYLDVVLATRSVSTVITWGVWDSPHVAGAKSNHGPLAQRALVFGPRGEVKPASWVVEHCFENARMQKDARI</sequence>
<dbReference type="PROSITE" id="PS51760">
    <property type="entry name" value="GH10_2"/>
    <property type="match status" value="1"/>
</dbReference>
<comment type="similarity">
    <text evidence="2 9">Belongs to the glycosyl hydrolase 10 (cellulase F) family.</text>
</comment>
<keyword evidence="6 9" id="KW-0119">Carbohydrate metabolism</keyword>
<dbReference type="SMART" id="SM00633">
    <property type="entry name" value="Glyco_10"/>
    <property type="match status" value="1"/>
</dbReference>
<dbReference type="AlphaFoldDB" id="A0A0P9RGX6"/>
<dbReference type="GO" id="GO:0031176">
    <property type="term" value="F:endo-1,4-beta-xylanase activity"/>
    <property type="evidence" value="ECO:0007669"/>
    <property type="project" value="UniProtKB-EC"/>
</dbReference>
<dbReference type="Proteomes" id="UP000051335">
    <property type="component" value="Unassembled WGS sequence"/>
</dbReference>
<keyword evidence="3" id="KW-0858">Xylan degradation</keyword>
<feature type="domain" description="GH10" evidence="11">
    <location>
        <begin position="31"/>
        <end position="359"/>
    </location>
</feature>
<evidence type="ECO:0000256" key="8">
    <source>
        <dbReference type="ARBA" id="ARBA00023326"/>
    </source>
</evidence>
<feature type="chain" id="PRO_5006167157" description="Beta-xylanase" evidence="10">
    <location>
        <begin position="31"/>
        <end position="371"/>
    </location>
</feature>